<proteinExistence type="inferred from homology"/>
<keyword evidence="4" id="KW-1185">Reference proteome</keyword>
<dbReference type="InterPro" id="IPR036291">
    <property type="entry name" value="NAD(P)-bd_dom_sf"/>
</dbReference>
<dbReference type="GO" id="GO:0016491">
    <property type="term" value="F:oxidoreductase activity"/>
    <property type="evidence" value="ECO:0007669"/>
    <property type="project" value="UniProtKB-KW"/>
</dbReference>
<keyword evidence="2" id="KW-0560">Oxidoreductase</keyword>
<dbReference type="AlphaFoldDB" id="A0A8K0TEU4"/>
<dbReference type="PANTHER" id="PTHR24321">
    <property type="entry name" value="DEHYDROGENASES, SHORT CHAIN"/>
    <property type="match status" value="1"/>
</dbReference>
<reference evidence="3" key="1">
    <citation type="journal article" date="2021" name="Nat. Commun.">
        <title>Genetic determinants of endophytism in the Arabidopsis root mycobiome.</title>
        <authorList>
            <person name="Mesny F."/>
            <person name="Miyauchi S."/>
            <person name="Thiergart T."/>
            <person name="Pickel B."/>
            <person name="Atanasova L."/>
            <person name="Karlsson M."/>
            <person name="Huettel B."/>
            <person name="Barry K.W."/>
            <person name="Haridas S."/>
            <person name="Chen C."/>
            <person name="Bauer D."/>
            <person name="Andreopoulos W."/>
            <person name="Pangilinan J."/>
            <person name="LaButti K."/>
            <person name="Riley R."/>
            <person name="Lipzen A."/>
            <person name="Clum A."/>
            <person name="Drula E."/>
            <person name="Henrissat B."/>
            <person name="Kohler A."/>
            <person name="Grigoriev I.V."/>
            <person name="Martin F.M."/>
            <person name="Hacquard S."/>
        </authorList>
    </citation>
    <scope>NUCLEOTIDE SEQUENCE</scope>
    <source>
        <strain evidence="3">MPI-CAGE-AT-0016</strain>
    </source>
</reference>
<protein>
    <submittedName>
        <fullName evidence="3">Uncharacterized protein</fullName>
    </submittedName>
</protein>
<dbReference type="EMBL" id="JAGPXD010000004">
    <property type="protein sequence ID" value="KAH7359297.1"/>
    <property type="molecule type" value="Genomic_DNA"/>
</dbReference>
<dbReference type="OrthoDB" id="1669814at2759"/>
<sequence length="148" mass="15754">MAGIERDLPDAVSRFMFRVVDIADPATVKAWIEETVALHNKLDGCANVAAREQRVIYPITDLDAGYFNELITANVSGLFNCLKEEMKHVKDGGSIVNCGSITSKYASPGVAAYVAANHALIGLTKVAAFEGAPRGVRVNALCPGCIDT</sequence>
<dbReference type="Proteomes" id="UP000813385">
    <property type="component" value="Unassembled WGS sequence"/>
</dbReference>
<gene>
    <name evidence="3" type="ORF">B0T11DRAFT_114051</name>
</gene>
<dbReference type="Pfam" id="PF13561">
    <property type="entry name" value="adh_short_C2"/>
    <property type="match status" value="1"/>
</dbReference>
<evidence type="ECO:0000313" key="4">
    <source>
        <dbReference type="Proteomes" id="UP000813385"/>
    </source>
</evidence>
<dbReference type="SUPFAM" id="SSF51735">
    <property type="entry name" value="NAD(P)-binding Rossmann-fold domains"/>
    <property type="match status" value="1"/>
</dbReference>
<dbReference type="InterPro" id="IPR002347">
    <property type="entry name" value="SDR_fam"/>
</dbReference>
<dbReference type="PANTHER" id="PTHR24321:SF8">
    <property type="entry name" value="ESTRADIOL 17-BETA-DEHYDROGENASE 8-RELATED"/>
    <property type="match status" value="1"/>
</dbReference>
<accession>A0A8K0TEU4</accession>
<evidence type="ECO:0000256" key="2">
    <source>
        <dbReference type="ARBA" id="ARBA00023002"/>
    </source>
</evidence>
<evidence type="ECO:0000313" key="3">
    <source>
        <dbReference type="EMBL" id="KAH7359297.1"/>
    </source>
</evidence>
<dbReference type="CDD" id="cd05233">
    <property type="entry name" value="SDR_c"/>
    <property type="match status" value="1"/>
</dbReference>
<organism evidence="3 4">
    <name type="scientific">Plectosphaerella cucumerina</name>
    <dbReference type="NCBI Taxonomy" id="40658"/>
    <lineage>
        <taxon>Eukaryota</taxon>
        <taxon>Fungi</taxon>
        <taxon>Dikarya</taxon>
        <taxon>Ascomycota</taxon>
        <taxon>Pezizomycotina</taxon>
        <taxon>Sordariomycetes</taxon>
        <taxon>Hypocreomycetidae</taxon>
        <taxon>Glomerellales</taxon>
        <taxon>Plectosphaerellaceae</taxon>
        <taxon>Plectosphaerella</taxon>
    </lineage>
</organism>
<comment type="similarity">
    <text evidence="1">Belongs to the short-chain dehydrogenases/reductases (SDR) family.</text>
</comment>
<comment type="caution">
    <text evidence="3">The sequence shown here is derived from an EMBL/GenBank/DDBJ whole genome shotgun (WGS) entry which is preliminary data.</text>
</comment>
<name>A0A8K0TEU4_9PEZI</name>
<dbReference type="Gene3D" id="3.40.50.720">
    <property type="entry name" value="NAD(P)-binding Rossmann-like Domain"/>
    <property type="match status" value="1"/>
</dbReference>
<evidence type="ECO:0000256" key="1">
    <source>
        <dbReference type="ARBA" id="ARBA00006484"/>
    </source>
</evidence>